<dbReference type="Gene3D" id="2.10.109.10">
    <property type="entry name" value="Umud Fragment, subunit A"/>
    <property type="match status" value="1"/>
</dbReference>
<dbReference type="InterPro" id="IPR036286">
    <property type="entry name" value="LexA/Signal_pep-like_sf"/>
</dbReference>
<evidence type="ECO:0000256" key="3">
    <source>
        <dbReference type="ARBA" id="ARBA00011805"/>
    </source>
</evidence>
<dbReference type="InterPro" id="IPR000223">
    <property type="entry name" value="Pept_S26A_signal_pept_1"/>
</dbReference>
<keyword evidence="5" id="KW-0645">Protease</keyword>
<dbReference type="GO" id="GO:0042720">
    <property type="term" value="C:mitochondrial inner membrane peptidase complex"/>
    <property type="evidence" value="ECO:0007669"/>
    <property type="project" value="InterPro"/>
</dbReference>
<dbReference type="CDD" id="cd06530">
    <property type="entry name" value="S26_SPase_I"/>
    <property type="match status" value="1"/>
</dbReference>
<dbReference type="SUPFAM" id="SSF51306">
    <property type="entry name" value="LexA/Signal peptidase"/>
    <property type="match status" value="1"/>
</dbReference>
<reference evidence="14 15" key="1">
    <citation type="submission" date="2014-03" db="EMBL/GenBank/DDBJ databases">
        <title>Draft genome of the hookworm Oesophagostomum dentatum.</title>
        <authorList>
            <person name="Mitreva M."/>
        </authorList>
    </citation>
    <scope>NUCLEOTIDE SEQUENCE [LARGE SCALE GENOMIC DNA]</scope>
    <source>
        <strain evidence="14 15">OD-Hann</strain>
    </source>
</reference>
<comment type="subcellular location">
    <subcellularLocation>
        <location evidence="1">Mitochondrion inner membrane</location>
        <topology evidence="1">Single-pass membrane protein</topology>
    </subcellularLocation>
</comment>
<evidence type="ECO:0000256" key="2">
    <source>
        <dbReference type="ARBA" id="ARBA00007066"/>
    </source>
</evidence>
<evidence type="ECO:0000256" key="4">
    <source>
        <dbReference type="ARBA" id="ARBA00013650"/>
    </source>
</evidence>
<evidence type="ECO:0000259" key="13">
    <source>
        <dbReference type="Pfam" id="PF10502"/>
    </source>
</evidence>
<keyword evidence="9" id="KW-1133">Transmembrane helix</keyword>
<dbReference type="Proteomes" id="UP000053660">
    <property type="component" value="Unassembled WGS sequence"/>
</dbReference>
<dbReference type="InterPro" id="IPR037730">
    <property type="entry name" value="IMP2"/>
</dbReference>
<keyword evidence="11" id="KW-0472">Membrane</keyword>
<comment type="similarity">
    <text evidence="2">Belongs to the peptidase S26 family. IMP2 subfamily.</text>
</comment>
<keyword evidence="8" id="KW-0378">Hydrolase</keyword>
<evidence type="ECO:0000256" key="1">
    <source>
        <dbReference type="ARBA" id="ARBA00004434"/>
    </source>
</evidence>
<dbReference type="PANTHER" id="PTHR46041">
    <property type="entry name" value="MITOCHONDRIAL INNER MEMBRANE PROTEASE SUBUNIT 2"/>
    <property type="match status" value="1"/>
</dbReference>
<dbReference type="EMBL" id="KN550168">
    <property type="protein sequence ID" value="KHJ94876.1"/>
    <property type="molecule type" value="Genomic_DNA"/>
</dbReference>
<dbReference type="PROSITE" id="PS00501">
    <property type="entry name" value="SPASE_I_1"/>
    <property type="match status" value="1"/>
</dbReference>
<dbReference type="GO" id="GO:0006627">
    <property type="term" value="P:protein processing involved in protein targeting to mitochondrion"/>
    <property type="evidence" value="ECO:0007669"/>
    <property type="project" value="InterPro"/>
</dbReference>
<evidence type="ECO:0000256" key="8">
    <source>
        <dbReference type="ARBA" id="ARBA00022801"/>
    </source>
</evidence>
<accession>A0A0B1TFI0</accession>
<keyword evidence="6" id="KW-0812">Transmembrane</keyword>
<keyword evidence="15" id="KW-1185">Reference proteome</keyword>
<evidence type="ECO:0000256" key="9">
    <source>
        <dbReference type="ARBA" id="ARBA00022989"/>
    </source>
</evidence>
<sequence length="172" mass="19147">MLGATRCPSKTQLRSFDRLGMTDLLVSCSSSYRCSSDNEMLRFTARCTASACVAITMFDVVGHPAVVTGSSMAPTLEGSDARWWHRDLVWLTPWRIQNPRVGDVITFVSPREPDKVHIKRVTAVEGDLVRPKHRNELLLVPKGCCWMESDNPVNANDSNIYGPVSSPILHFS</sequence>
<evidence type="ECO:0000256" key="11">
    <source>
        <dbReference type="ARBA" id="ARBA00023136"/>
    </source>
</evidence>
<dbReference type="Pfam" id="PF10502">
    <property type="entry name" value="Peptidase_S26"/>
    <property type="match status" value="1"/>
</dbReference>
<evidence type="ECO:0000256" key="6">
    <source>
        <dbReference type="ARBA" id="ARBA00022692"/>
    </source>
</evidence>
<dbReference type="InterPro" id="IPR019756">
    <property type="entry name" value="Pept_S26A_signal_pept_1_Ser-AS"/>
</dbReference>
<feature type="domain" description="Peptidase S26" evidence="13">
    <location>
        <begin position="44"/>
        <end position="132"/>
    </location>
</feature>
<evidence type="ECO:0000313" key="15">
    <source>
        <dbReference type="Proteomes" id="UP000053660"/>
    </source>
</evidence>
<evidence type="ECO:0000256" key="5">
    <source>
        <dbReference type="ARBA" id="ARBA00022670"/>
    </source>
</evidence>
<dbReference type="PRINTS" id="PR00727">
    <property type="entry name" value="LEADERPTASE"/>
</dbReference>
<feature type="active site" evidence="12">
    <location>
        <position position="119"/>
    </location>
</feature>
<gene>
    <name evidence="14" type="ORF">OESDEN_05192</name>
</gene>
<dbReference type="PANTHER" id="PTHR46041:SF2">
    <property type="entry name" value="MITOCHONDRIAL INNER MEMBRANE PROTEASE SUBUNIT 2"/>
    <property type="match status" value="1"/>
</dbReference>
<dbReference type="GO" id="GO:0004252">
    <property type="term" value="F:serine-type endopeptidase activity"/>
    <property type="evidence" value="ECO:0007669"/>
    <property type="project" value="InterPro"/>
</dbReference>
<keyword evidence="10" id="KW-0496">Mitochondrion</keyword>
<feature type="active site" evidence="12">
    <location>
        <position position="71"/>
    </location>
</feature>
<name>A0A0B1TFI0_OESDE</name>
<dbReference type="GO" id="GO:0006465">
    <property type="term" value="P:signal peptide processing"/>
    <property type="evidence" value="ECO:0007669"/>
    <property type="project" value="InterPro"/>
</dbReference>
<evidence type="ECO:0000313" key="14">
    <source>
        <dbReference type="EMBL" id="KHJ94876.1"/>
    </source>
</evidence>
<keyword evidence="7" id="KW-0999">Mitochondrion inner membrane</keyword>
<evidence type="ECO:0000256" key="10">
    <source>
        <dbReference type="ARBA" id="ARBA00023128"/>
    </source>
</evidence>
<protein>
    <recommendedName>
        <fullName evidence="4">Mitochondrial inner membrane protease subunit 2</fullName>
    </recommendedName>
</protein>
<evidence type="ECO:0000256" key="12">
    <source>
        <dbReference type="PIRSR" id="PIRSR600223-1"/>
    </source>
</evidence>
<dbReference type="InterPro" id="IPR019533">
    <property type="entry name" value="Peptidase_S26"/>
</dbReference>
<dbReference type="OrthoDB" id="9996127at2759"/>
<proteinExistence type="inferred from homology"/>
<organism evidence="14 15">
    <name type="scientific">Oesophagostomum dentatum</name>
    <name type="common">Nodular worm</name>
    <dbReference type="NCBI Taxonomy" id="61180"/>
    <lineage>
        <taxon>Eukaryota</taxon>
        <taxon>Metazoa</taxon>
        <taxon>Ecdysozoa</taxon>
        <taxon>Nematoda</taxon>
        <taxon>Chromadorea</taxon>
        <taxon>Rhabditida</taxon>
        <taxon>Rhabditina</taxon>
        <taxon>Rhabditomorpha</taxon>
        <taxon>Strongyloidea</taxon>
        <taxon>Strongylidae</taxon>
        <taxon>Oesophagostomum</taxon>
    </lineage>
</organism>
<comment type="subunit">
    <text evidence="3">Heterodimer of 2 subunits, IMMPL1 and IMMPL2.</text>
</comment>
<evidence type="ECO:0000256" key="7">
    <source>
        <dbReference type="ARBA" id="ARBA00022792"/>
    </source>
</evidence>
<dbReference type="AlphaFoldDB" id="A0A0B1TFI0"/>